<proteinExistence type="predicted"/>
<accession>A0A832SJS5</accession>
<dbReference type="AlphaFoldDB" id="A0A832SJS5"/>
<dbReference type="Proteomes" id="UP000600774">
    <property type="component" value="Unassembled WGS sequence"/>
</dbReference>
<gene>
    <name evidence="1" type="ORF">HA338_16970</name>
</gene>
<name>A0A832SJS5_9EURY</name>
<comment type="caution">
    <text evidence="1">The sequence shown here is derived from an EMBL/GenBank/DDBJ whole genome shotgun (WGS) entry which is preliminary data.</text>
</comment>
<dbReference type="RefSeq" id="WP_048065728.1">
    <property type="nucleotide sequence ID" value="NZ_DUJU01000187.1"/>
</dbReference>
<evidence type="ECO:0000313" key="2">
    <source>
        <dbReference type="Proteomes" id="UP000600774"/>
    </source>
</evidence>
<evidence type="ECO:0000313" key="1">
    <source>
        <dbReference type="EMBL" id="HIH95619.1"/>
    </source>
</evidence>
<reference evidence="1" key="1">
    <citation type="journal article" date="2020" name="bioRxiv">
        <title>A rank-normalized archaeal taxonomy based on genome phylogeny resolves widespread incomplete and uneven classifications.</title>
        <authorList>
            <person name="Rinke C."/>
            <person name="Chuvochina M."/>
            <person name="Mussig A.J."/>
            <person name="Chaumeil P.-A."/>
            <person name="Waite D.W."/>
            <person name="Whitman W.B."/>
            <person name="Parks D.H."/>
            <person name="Hugenholtz P."/>
        </authorList>
    </citation>
    <scope>NUCLEOTIDE SEQUENCE</scope>
    <source>
        <strain evidence="1">UBA8876</strain>
    </source>
</reference>
<dbReference type="EMBL" id="DUJU01000187">
    <property type="protein sequence ID" value="HIH95619.1"/>
    <property type="molecule type" value="Genomic_DNA"/>
</dbReference>
<protein>
    <submittedName>
        <fullName evidence="1">Uncharacterized protein</fullName>
    </submittedName>
</protein>
<sequence length="110" mass="12350">MLDLLFFLGPSLILTVHMSVDSYPDLLVSGVTSGYRILRVIGVALVYKLIEGLSRYTLAQEEDIFRGFRTLSIYGATQVIPLDEAFINFRDLGPMIAGLCWETLTYLEVL</sequence>
<organism evidence="1 2">
    <name type="scientific">Methanosarcina acetivorans</name>
    <dbReference type="NCBI Taxonomy" id="2214"/>
    <lineage>
        <taxon>Archaea</taxon>
        <taxon>Methanobacteriati</taxon>
        <taxon>Methanobacteriota</taxon>
        <taxon>Stenosarchaea group</taxon>
        <taxon>Methanomicrobia</taxon>
        <taxon>Methanosarcinales</taxon>
        <taxon>Methanosarcinaceae</taxon>
        <taxon>Methanosarcina</taxon>
    </lineage>
</organism>
<dbReference type="GeneID" id="24783047"/>